<protein>
    <recommendedName>
        <fullName evidence="5">Deazaflavin-dependent nitroreductase</fullName>
    </recommendedName>
</protein>
<dbReference type="eggNOG" id="COG0748">
    <property type="taxonomic scope" value="Bacteria"/>
</dbReference>
<comment type="similarity">
    <text evidence="1">Belongs to the F420H(2)-dependent quinone reductase family.</text>
</comment>
<accession>M3UXK7</accession>
<evidence type="ECO:0008006" key="5">
    <source>
        <dbReference type="Google" id="ProtNLM"/>
    </source>
</evidence>
<dbReference type="NCBIfam" id="TIGR00026">
    <property type="entry name" value="hi_GC_TIGR00026"/>
    <property type="match status" value="1"/>
</dbReference>
<dbReference type="InterPro" id="IPR012349">
    <property type="entry name" value="Split_barrel_FMN-bd"/>
</dbReference>
<reference evidence="3 4" key="1">
    <citation type="submission" date="2013-02" db="EMBL/GenBank/DDBJ databases">
        <title>Whole genome shotgun sequence of Gordonia malaquae NBRC 108250.</title>
        <authorList>
            <person name="Yoshida I."/>
            <person name="Hosoyama A."/>
            <person name="Tsuchikane K."/>
            <person name="Ando Y."/>
            <person name="Baba S."/>
            <person name="Ohji S."/>
            <person name="Hamada M."/>
            <person name="Tamura T."/>
            <person name="Yamazoe A."/>
            <person name="Yamazaki S."/>
            <person name="Fujita N."/>
        </authorList>
    </citation>
    <scope>NUCLEOTIDE SEQUENCE [LARGE SCALE GENOMIC DNA]</scope>
    <source>
        <strain evidence="3 4">NBRC 108250</strain>
    </source>
</reference>
<dbReference type="PANTHER" id="PTHR39428:SF1">
    <property type="entry name" value="F420H(2)-DEPENDENT QUINONE REDUCTASE RV1261C"/>
    <property type="match status" value="1"/>
</dbReference>
<keyword evidence="4" id="KW-1185">Reference proteome</keyword>
<dbReference type="GO" id="GO:0070967">
    <property type="term" value="F:coenzyme F420 binding"/>
    <property type="evidence" value="ECO:0007669"/>
    <property type="project" value="TreeGrafter"/>
</dbReference>
<dbReference type="Proteomes" id="UP000035009">
    <property type="component" value="Unassembled WGS sequence"/>
</dbReference>
<evidence type="ECO:0000256" key="1">
    <source>
        <dbReference type="ARBA" id="ARBA00008710"/>
    </source>
</evidence>
<sequence length="146" mass="15662">MSDWNAGIIDEFRANDGHVGGPFEGAPMILVHHVGRKSGKQSIAPMMYLQSDDDPSTVYVFASKGGAPTNPAWYFNLVAAGSASVERGTETYDVTVAEVTGADRDRIFAEQASRYPGFAEYAEKTAGIRVIPVLALTRVCPGSYQA</sequence>
<organism evidence="3 4">
    <name type="scientific">Gordonia malaquae NBRC 108250</name>
    <dbReference type="NCBI Taxonomy" id="1223542"/>
    <lineage>
        <taxon>Bacteria</taxon>
        <taxon>Bacillati</taxon>
        <taxon>Actinomycetota</taxon>
        <taxon>Actinomycetes</taxon>
        <taxon>Mycobacteriales</taxon>
        <taxon>Gordoniaceae</taxon>
        <taxon>Gordonia</taxon>
    </lineage>
</organism>
<dbReference type="PANTHER" id="PTHR39428">
    <property type="entry name" value="F420H(2)-DEPENDENT QUINONE REDUCTASE RV1261C"/>
    <property type="match status" value="1"/>
</dbReference>
<dbReference type="STRING" id="410332.SAMN04488550_3971"/>
<dbReference type="Pfam" id="PF04075">
    <property type="entry name" value="F420H2_quin_red"/>
    <property type="match status" value="1"/>
</dbReference>
<dbReference type="GO" id="GO:0005886">
    <property type="term" value="C:plasma membrane"/>
    <property type="evidence" value="ECO:0007669"/>
    <property type="project" value="TreeGrafter"/>
</dbReference>
<evidence type="ECO:0000313" key="3">
    <source>
        <dbReference type="EMBL" id="GAC80497.1"/>
    </source>
</evidence>
<name>M3UXK7_GORML</name>
<proteinExistence type="inferred from homology"/>
<gene>
    <name evidence="3" type="ORF">GM1_018_00600</name>
</gene>
<dbReference type="Gene3D" id="2.30.110.10">
    <property type="entry name" value="Electron Transport, Fmn-binding Protein, Chain A"/>
    <property type="match status" value="1"/>
</dbReference>
<evidence type="ECO:0000313" key="4">
    <source>
        <dbReference type="Proteomes" id="UP000035009"/>
    </source>
</evidence>
<comment type="caution">
    <text evidence="3">The sequence shown here is derived from an EMBL/GenBank/DDBJ whole genome shotgun (WGS) entry which is preliminary data.</text>
</comment>
<evidence type="ECO:0000256" key="2">
    <source>
        <dbReference type="ARBA" id="ARBA00049106"/>
    </source>
</evidence>
<comment type="catalytic activity">
    <reaction evidence="2">
        <text>oxidized coenzyme F420-(gamma-L-Glu)(n) + a quinol + H(+) = reduced coenzyme F420-(gamma-L-Glu)(n) + a quinone</text>
        <dbReference type="Rhea" id="RHEA:39663"/>
        <dbReference type="Rhea" id="RHEA-COMP:12939"/>
        <dbReference type="Rhea" id="RHEA-COMP:14378"/>
        <dbReference type="ChEBI" id="CHEBI:15378"/>
        <dbReference type="ChEBI" id="CHEBI:24646"/>
        <dbReference type="ChEBI" id="CHEBI:132124"/>
        <dbReference type="ChEBI" id="CHEBI:133980"/>
        <dbReference type="ChEBI" id="CHEBI:139511"/>
    </reaction>
</comment>
<dbReference type="AlphaFoldDB" id="M3UXK7"/>
<dbReference type="EMBL" id="BAOP01000018">
    <property type="protein sequence ID" value="GAC80497.1"/>
    <property type="molecule type" value="Genomic_DNA"/>
</dbReference>
<dbReference type="RefSeq" id="WP_008379562.1">
    <property type="nucleotide sequence ID" value="NZ_BAOP01000018.1"/>
</dbReference>
<dbReference type="GO" id="GO:0016491">
    <property type="term" value="F:oxidoreductase activity"/>
    <property type="evidence" value="ECO:0007669"/>
    <property type="project" value="InterPro"/>
</dbReference>
<dbReference type="InterPro" id="IPR004378">
    <property type="entry name" value="F420H2_quin_Rdtase"/>
</dbReference>